<keyword evidence="4" id="KW-1185">Reference proteome</keyword>
<accession>A0ABT4CPE5</accession>
<dbReference type="RefSeq" id="WP_268049767.1">
    <property type="nucleotide sequence ID" value="NZ_JAPQES010000003.1"/>
</dbReference>
<organism evidence="3 4">
    <name type="scientific">Clostridium ganghwense</name>
    <dbReference type="NCBI Taxonomy" id="312089"/>
    <lineage>
        <taxon>Bacteria</taxon>
        <taxon>Bacillati</taxon>
        <taxon>Bacillota</taxon>
        <taxon>Clostridia</taxon>
        <taxon>Eubacteriales</taxon>
        <taxon>Clostridiaceae</taxon>
        <taxon>Clostridium</taxon>
    </lineage>
</organism>
<dbReference type="Gene3D" id="3.30.70.270">
    <property type="match status" value="1"/>
</dbReference>
<dbReference type="Proteomes" id="UP001079657">
    <property type="component" value="Unassembled WGS sequence"/>
</dbReference>
<keyword evidence="1" id="KW-0472">Membrane</keyword>
<dbReference type="PANTHER" id="PTHR46663:SF2">
    <property type="entry name" value="GGDEF DOMAIN-CONTAINING PROTEIN"/>
    <property type="match status" value="1"/>
</dbReference>
<keyword evidence="1" id="KW-1133">Transmembrane helix</keyword>
<sequence>MKLLRKYNNLIIITVFIVILYMSYNSYKRTKEIIKYKYEAQSHLVENSVINALENANAAYSISENILNEEMENYSKILLEEYKNNPQIGTWNLDEIKNQMDDYDIYIIDSNFKVIKTTFEKDLDMDFSKYPSFSKLLKSRLEDNHFTADKMDISSNTGEIKKYSYMPTPDHKYLIELGIDILDRYSVLKELNVFSLARNLVDKYQYVEDICFYRFNEQANNVGIIKDKKNPIDINIPKHNKTLVKEAVLSNTIKSRVVKNSKFTTTTKYIPILTEKKDGKNDWWNSFVIGITYSNKEMLSEINKETSSFLINIFTIATVFIIFIASIIYLLKKTEYMAYHDHLTGLANRKAFEEYFNEIVSRRKSKSKIAILYLDLDNFKYINDNYGHEMGDKLLMEVGIRLENIVRSNDKVSRVGGDEFMILLTDIKSENDVSSVIEKLENSIKEPIDLDGKTVTINCSIGLSISSEKGSSLEGLINKADISMYRVKNEKC</sequence>
<dbReference type="InterPro" id="IPR052163">
    <property type="entry name" value="DGC-Regulatory_Protein"/>
</dbReference>
<evidence type="ECO:0000313" key="3">
    <source>
        <dbReference type="EMBL" id="MCY6370925.1"/>
    </source>
</evidence>
<dbReference type="CDD" id="cd01949">
    <property type="entry name" value="GGDEF"/>
    <property type="match status" value="1"/>
</dbReference>
<name>A0ABT4CPE5_9CLOT</name>
<dbReference type="InterPro" id="IPR043128">
    <property type="entry name" value="Rev_trsase/Diguanyl_cyclase"/>
</dbReference>
<comment type="caution">
    <text evidence="3">The sequence shown here is derived from an EMBL/GenBank/DDBJ whole genome shotgun (WGS) entry which is preliminary data.</text>
</comment>
<protein>
    <submittedName>
        <fullName evidence="3">GGDEF domain-containing protein</fullName>
    </submittedName>
</protein>
<evidence type="ECO:0000259" key="2">
    <source>
        <dbReference type="PROSITE" id="PS50887"/>
    </source>
</evidence>
<dbReference type="EMBL" id="JAPQES010000003">
    <property type="protein sequence ID" value="MCY6370925.1"/>
    <property type="molecule type" value="Genomic_DNA"/>
</dbReference>
<gene>
    <name evidence="3" type="ORF">OXH55_09810</name>
</gene>
<dbReference type="InterPro" id="IPR029787">
    <property type="entry name" value="Nucleotide_cyclase"/>
</dbReference>
<dbReference type="SUPFAM" id="SSF55073">
    <property type="entry name" value="Nucleotide cyclase"/>
    <property type="match status" value="1"/>
</dbReference>
<dbReference type="InterPro" id="IPR000160">
    <property type="entry name" value="GGDEF_dom"/>
</dbReference>
<dbReference type="Pfam" id="PF00990">
    <property type="entry name" value="GGDEF"/>
    <property type="match status" value="1"/>
</dbReference>
<dbReference type="PROSITE" id="PS50887">
    <property type="entry name" value="GGDEF"/>
    <property type="match status" value="1"/>
</dbReference>
<dbReference type="PANTHER" id="PTHR46663">
    <property type="entry name" value="DIGUANYLATE CYCLASE DGCT-RELATED"/>
    <property type="match status" value="1"/>
</dbReference>
<reference evidence="3" key="1">
    <citation type="submission" date="2022-12" db="EMBL/GenBank/DDBJ databases">
        <authorList>
            <person name="Wang J."/>
        </authorList>
    </citation>
    <scope>NUCLEOTIDE SEQUENCE</scope>
    <source>
        <strain evidence="3">HY-42-06</strain>
    </source>
</reference>
<proteinExistence type="predicted"/>
<evidence type="ECO:0000313" key="4">
    <source>
        <dbReference type="Proteomes" id="UP001079657"/>
    </source>
</evidence>
<dbReference type="NCBIfam" id="TIGR00254">
    <property type="entry name" value="GGDEF"/>
    <property type="match status" value="1"/>
</dbReference>
<feature type="domain" description="GGDEF" evidence="2">
    <location>
        <begin position="367"/>
        <end position="492"/>
    </location>
</feature>
<feature type="transmembrane region" description="Helical" evidence="1">
    <location>
        <begin position="309"/>
        <end position="331"/>
    </location>
</feature>
<evidence type="ECO:0000256" key="1">
    <source>
        <dbReference type="SAM" id="Phobius"/>
    </source>
</evidence>
<keyword evidence="1" id="KW-0812">Transmembrane</keyword>
<dbReference type="SMART" id="SM00267">
    <property type="entry name" value="GGDEF"/>
    <property type="match status" value="1"/>
</dbReference>
<feature type="transmembrane region" description="Helical" evidence="1">
    <location>
        <begin position="7"/>
        <end position="24"/>
    </location>
</feature>